<evidence type="ECO:0000313" key="2">
    <source>
        <dbReference type="Proteomes" id="UP000828390"/>
    </source>
</evidence>
<dbReference type="Proteomes" id="UP000828390">
    <property type="component" value="Unassembled WGS sequence"/>
</dbReference>
<organism evidence="1 2">
    <name type="scientific">Dreissena polymorpha</name>
    <name type="common">Zebra mussel</name>
    <name type="synonym">Mytilus polymorpha</name>
    <dbReference type="NCBI Taxonomy" id="45954"/>
    <lineage>
        <taxon>Eukaryota</taxon>
        <taxon>Metazoa</taxon>
        <taxon>Spiralia</taxon>
        <taxon>Lophotrochozoa</taxon>
        <taxon>Mollusca</taxon>
        <taxon>Bivalvia</taxon>
        <taxon>Autobranchia</taxon>
        <taxon>Heteroconchia</taxon>
        <taxon>Euheterodonta</taxon>
        <taxon>Imparidentia</taxon>
        <taxon>Neoheterodontei</taxon>
        <taxon>Myida</taxon>
        <taxon>Dreissenoidea</taxon>
        <taxon>Dreissenidae</taxon>
        <taxon>Dreissena</taxon>
    </lineage>
</organism>
<accession>A0A9D4DJS2</accession>
<reference evidence="1" key="2">
    <citation type="submission" date="2020-11" db="EMBL/GenBank/DDBJ databases">
        <authorList>
            <person name="McCartney M.A."/>
            <person name="Auch B."/>
            <person name="Kono T."/>
            <person name="Mallez S."/>
            <person name="Becker A."/>
            <person name="Gohl D.M."/>
            <person name="Silverstein K.A.T."/>
            <person name="Koren S."/>
            <person name="Bechman K.B."/>
            <person name="Herman A."/>
            <person name="Abrahante J.E."/>
            <person name="Garbe J."/>
        </authorList>
    </citation>
    <scope>NUCLEOTIDE SEQUENCE</scope>
    <source>
        <strain evidence="1">Duluth1</strain>
        <tissue evidence="1">Whole animal</tissue>
    </source>
</reference>
<dbReference type="AlphaFoldDB" id="A0A9D4DJS2"/>
<name>A0A9D4DJS2_DREPO</name>
<proteinExistence type="predicted"/>
<protein>
    <submittedName>
        <fullName evidence="1">Uncharacterized protein</fullName>
    </submittedName>
</protein>
<reference evidence="1" key="1">
    <citation type="journal article" date="2019" name="bioRxiv">
        <title>The Genome of the Zebra Mussel, Dreissena polymorpha: A Resource for Invasive Species Research.</title>
        <authorList>
            <person name="McCartney M.A."/>
            <person name="Auch B."/>
            <person name="Kono T."/>
            <person name="Mallez S."/>
            <person name="Zhang Y."/>
            <person name="Obille A."/>
            <person name="Becker A."/>
            <person name="Abrahante J.E."/>
            <person name="Garbe J."/>
            <person name="Badalamenti J.P."/>
            <person name="Herman A."/>
            <person name="Mangelson H."/>
            <person name="Liachko I."/>
            <person name="Sullivan S."/>
            <person name="Sone E.D."/>
            <person name="Koren S."/>
            <person name="Silverstein K.A.T."/>
            <person name="Beckman K.B."/>
            <person name="Gohl D.M."/>
        </authorList>
    </citation>
    <scope>NUCLEOTIDE SEQUENCE</scope>
    <source>
        <strain evidence="1">Duluth1</strain>
        <tissue evidence="1">Whole animal</tissue>
    </source>
</reference>
<gene>
    <name evidence="1" type="ORF">DPMN_185096</name>
</gene>
<keyword evidence="2" id="KW-1185">Reference proteome</keyword>
<sequence>MAAGQSRGVGECSHGAGHGLSRPLLTVVARRTEGEVGNIRLGSAVVSWTSVKKVVVN</sequence>
<dbReference type="EMBL" id="JAIWYP010000010">
    <property type="protein sequence ID" value="KAH3750569.1"/>
    <property type="molecule type" value="Genomic_DNA"/>
</dbReference>
<evidence type="ECO:0000313" key="1">
    <source>
        <dbReference type="EMBL" id="KAH3750569.1"/>
    </source>
</evidence>
<comment type="caution">
    <text evidence="1">The sequence shown here is derived from an EMBL/GenBank/DDBJ whole genome shotgun (WGS) entry which is preliminary data.</text>
</comment>